<dbReference type="SUPFAM" id="SSF51735">
    <property type="entry name" value="NAD(P)-binding Rossmann-fold domains"/>
    <property type="match status" value="1"/>
</dbReference>
<dbReference type="Gene3D" id="3.40.50.720">
    <property type="entry name" value="NAD(P)-binding Rossmann-like Domain"/>
    <property type="match status" value="1"/>
</dbReference>
<dbReference type="AlphaFoldDB" id="A0A2M6K9N4"/>
<dbReference type="PANTHER" id="PTHR43377:SF1">
    <property type="entry name" value="BILIVERDIN REDUCTASE A"/>
    <property type="match status" value="1"/>
</dbReference>
<accession>A0A2M6K9N4</accession>
<dbReference type="Pfam" id="PF22725">
    <property type="entry name" value="GFO_IDH_MocA_C3"/>
    <property type="match status" value="1"/>
</dbReference>
<dbReference type="PANTHER" id="PTHR43377">
    <property type="entry name" value="BILIVERDIN REDUCTASE A"/>
    <property type="match status" value="1"/>
</dbReference>
<dbReference type="Gene3D" id="3.30.360.10">
    <property type="entry name" value="Dihydrodipicolinate Reductase, domain 2"/>
    <property type="match status" value="1"/>
</dbReference>
<proteinExistence type="predicted"/>
<reference evidence="3 4" key="1">
    <citation type="submission" date="2017-09" db="EMBL/GenBank/DDBJ databases">
        <title>Depth-based differentiation of microbial function through sediment-hosted aquifers and enrichment of novel symbionts in the deep terrestrial subsurface.</title>
        <authorList>
            <person name="Probst A.J."/>
            <person name="Ladd B."/>
            <person name="Jarett J.K."/>
            <person name="Geller-Mcgrath D.E."/>
            <person name="Sieber C.M."/>
            <person name="Emerson J.B."/>
            <person name="Anantharaman K."/>
            <person name="Thomas B.C."/>
            <person name="Malmstrom R."/>
            <person name="Stieglmeier M."/>
            <person name="Klingl A."/>
            <person name="Woyke T."/>
            <person name="Ryan C.M."/>
            <person name="Banfield J.F."/>
        </authorList>
    </citation>
    <scope>NUCLEOTIDE SEQUENCE [LARGE SCALE GENOMIC DNA]</scope>
    <source>
        <strain evidence="3">CG11_big_fil_rev_8_21_14_0_20_39_10</strain>
    </source>
</reference>
<dbReference type="SUPFAM" id="SSF55347">
    <property type="entry name" value="Glyceraldehyde-3-phosphate dehydrogenase-like, C-terminal domain"/>
    <property type="match status" value="1"/>
</dbReference>
<evidence type="ECO:0000259" key="2">
    <source>
        <dbReference type="Pfam" id="PF22725"/>
    </source>
</evidence>
<gene>
    <name evidence="3" type="ORF">COV49_01400</name>
</gene>
<name>A0A2M6K9N4_9BACT</name>
<evidence type="ECO:0000259" key="1">
    <source>
        <dbReference type="Pfam" id="PF01408"/>
    </source>
</evidence>
<dbReference type="Proteomes" id="UP000230869">
    <property type="component" value="Unassembled WGS sequence"/>
</dbReference>
<dbReference type="InterPro" id="IPR055170">
    <property type="entry name" value="GFO_IDH_MocA-like_dom"/>
</dbReference>
<organism evidence="3 4">
    <name type="scientific">Candidatus Falkowbacteria bacterium CG11_big_fil_rev_8_21_14_0_20_39_10</name>
    <dbReference type="NCBI Taxonomy" id="1974570"/>
    <lineage>
        <taxon>Bacteria</taxon>
        <taxon>Candidatus Falkowiibacteriota</taxon>
    </lineage>
</organism>
<dbReference type="InterPro" id="IPR036291">
    <property type="entry name" value="NAD(P)-bd_dom_sf"/>
</dbReference>
<dbReference type="Pfam" id="PF01408">
    <property type="entry name" value="GFO_IDH_MocA"/>
    <property type="match status" value="1"/>
</dbReference>
<feature type="domain" description="GFO/IDH/MocA-like oxidoreductase" evidence="2">
    <location>
        <begin position="129"/>
        <end position="253"/>
    </location>
</feature>
<dbReference type="InterPro" id="IPR000683">
    <property type="entry name" value="Gfo/Idh/MocA-like_OxRdtase_N"/>
</dbReference>
<comment type="caution">
    <text evidence="3">The sequence shown here is derived from an EMBL/GenBank/DDBJ whole genome shotgun (WGS) entry which is preliminary data.</text>
</comment>
<sequence>MNKNIKILIIGFGSIGQRHYRNLDSLGFTNLYIYDPDRTKTQKHKNTKTINKINPEILKQFNVALICSPNDLHVRQAILAAQAGCHLFIEKPLSHNLAGIDKLIRICGQKKLVNMAACNMRFHPCLNFIKKYLNEKKIRKVYSIHHEFGYNLAYWRPGIDYRKNYAAKKEMGGGIILDDIHEFDLLFWLNGFKSVKESTFIYDKISDLQIKTEDICLASFKFANKVIGSVKCDYLQEKYTRNCKVVGEKGNLEWRWGENIVWLHTKNKSQKLFAIKNWDLNQMYIDELKYFFKCLDKKQKTFNDVKTVRNVLKYCVERK</sequence>
<dbReference type="InterPro" id="IPR051450">
    <property type="entry name" value="Gfo/Idh/MocA_Oxidoreductases"/>
</dbReference>
<dbReference type="GO" id="GO:0000166">
    <property type="term" value="F:nucleotide binding"/>
    <property type="evidence" value="ECO:0007669"/>
    <property type="project" value="InterPro"/>
</dbReference>
<dbReference type="EMBL" id="PCWW01000024">
    <property type="protein sequence ID" value="PIR13680.1"/>
    <property type="molecule type" value="Genomic_DNA"/>
</dbReference>
<feature type="domain" description="Gfo/Idh/MocA-like oxidoreductase N-terminal" evidence="1">
    <location>
        <begin position="5"/>
        <end position="113"/>
    </location>
</feature>
<protein>
    <recommendedName>
        <fullName evidence="5">Gfo/Idh/MocA-like oxidoreductase N-terminal domain-containing protein</fullName>
    </recommendedName>
</protein>
<evidence type="ECO:0008006" key="5">
    <source>
        <dbReference type="Google" id="ProtNLM"/>
    </source>
</evidence>
<evidence type="ECO:0000313" key="3">
    <source>
        <dbReference type="EMBL" id="PIR13680.1"/>
    </source>
</evidence>
<evidence type="ECO:0000313" key="4">
    <source>
        <dbReference type="Proteomes" id="UP000230869"/>
    </source>
</evidence>